<dbReference type="OMA" id="PNERYTT"/>
<dbReference type="PANTHER" id="PTHR32258">
    <property type="entry name" value="PROTEIN NETWORKED 4A"/>
    <property type="match status" value="1"/>
</dbReference>
<dbReference type="InParanoid" id="A0A0R0FEE5"/>
<evidence type="ECO:0008006" key="5">
    <source>
        <dbReference type="Google" id="ProtNLM"/>
    </source>
</evidence>
<dbReference type="Proteomes" id="UP000008827">
    <property type="component" value="Chromosome 17"/>
</dbReference>
<dbReference type="EnsemblPlants" id="KRH04582">
    <property type="protein sequence ID" value="KRH04582"/>
    <property type="gene ID" value="GLYMA_17G171400"/>
</dbReference>
<proteinExistence type="predicted"/>
<dbReference type="SMR" id="A0A0R0FEE5"/>
<organism evidence="2">
    <name type="scientific">Glycine max</name>
    <name type="common">Soybean</name>
    <name type="synonym">Glycine hispida</name>
    <dbReference type="NCBI Taxonomy" id="3847"/>
    <lineage>
        <taxon>Eukaryota</taxon>
        <taxon>Viridiplantae</taxon>
        <taxon>Streptophyta</taxon>
        <taxon>Embryophyta</taxon>
        <taxon>Tracheophyta</taxon>
        <taxon>Spermatophyta</taxon>
        <taxon>Magnoliopsida</taxon>
        <taxon>eudicotyledons</taxon>
        <taxon>Gunneridae</taxon>
        <taxon>Pentapetalae</taxon>
        <taxon>rosids</taxon>
        <taxon>fabids</taxon>
        <taxon>Fabales</taxon>
        <taxon>Fabaceae</taxon>
        <taxon>Papilionoideae</taxon>
        <taxon>50 kb inversion clade</taxon>
        <taxon>NPAAA clade</taxon>
        <taxon>indigoferoid/millettioid clade</taxon>
        <taxon>Phaseoleae</taxon>
        <taxon>Glycine</taxon>
        <taxon>Glycine subgen. Soja</taxon>
    </lineage>
</organism>
<feature type="coiled-coil region" evidence="1">
    <location>
        <begin position="255"/>
        <end position="338"/>
    </location>
</feature>
<sequence>MNSRVNVVEEFYRAYRALAERYDHATGVIRQAHHATGYKPQLRSWRSSQKKNHLLESSLFNVNSELEGLRIKSKILEDSCLLFDHEKSSLTSDKEMLVSQLNITHQTLKDLGKKHKDADYQKKEFEEELDRAAHAQMEIFILHKCIQGSEQKNFSLLVESQRLLESSKLSDRLVSKLENDNVQKQVDVNSLSEKIKILRIGLLQALKTLDVNSEPWCDGIIEEDQELLNHIHGKLQETQNSFQVAIENSVLVAFLGQLKLKAEKLLTERDSLDKELRTQSKQFLALQAEVQKILEKNQELKLTISKGEGKMEVMTTEIENLCKQLLDLKEDHQNIKEESCKTFEEKNSLMKRFWDLGEEKSKLEEEICIMIHDTIAQSNLSLLYQNIVLEKLQALKELSKDLDRLCSVNTDLEEKLKIMMGKLEDVQMENSDLKESLIVSSNELKLVQSVNDQLNCQIRNGKELLSQKENEILEAAKMFSTLHDEKTELQRLVEDLKSKYDGARVILEDQASQILKLSSDKDTQATTLYTRLQISAVNETLFEEKVRELADACEDLDRRSNFKGMESETLKERVNKLEGENGRLRGHLAAYVPAVSALNDCITSLEMQTLAHANPHNYKVLKVKDLMNHKYAESGPQTGEDQNAMATDALPGFQGLQKRISAIEMAVKQME</sequence>
<dbReference type="PaxDb" id="3847-GLYMA17G18930.1"/>
<reference evidence="2 3" key="1">
    <citation type="journal article" date="2010" name="Nature">
        <title>Genome sequence of the palaeopolyploid soybean.</title>
        <authorList>
            <person name="Schmutz J."/>
            <person name="Cannon S.B."/>
            <person name="Schlueter J."/>
            <person name="Ma J."/>
            <person name="Mitros T."/>
            <person name="Nelson W."/>
            <person name="Hyten D.L."/>
            <person name="Song Q."/>
            <person name="Thelen J.J."/>
            <person name="Cheng J."/>
            <person name="Xu D."/>
            <person name="Hellsten U."/>
            <person name="May G.D."/>
            <person name="Yu Y."/>
            <person name="Sakurai T."/>
            <person name="Umezawa T."/>
            <person name="Bhattacharyya M.K."/>
            <person name="Sandhu D."/>
            <person name="Valliyodan B."/>
            <person name="Lindquist E."/>
            <person name="Peto M."/>
            <person name="Grant D."/>
            <person name="Shu S."/>
            <person name="Goodstein D."/>
            <person name="Barry K."/>
            <person name="Futrell-Griggs M."/>
            <person name="Abernathy B."/>
            <person name="Du J."/>
            <person name="Tian Z."/>
            <person name="Zhu L."/>
            <person name="Gill N."/>
            <person name="Joshi T."/>
            <person name="Libault M."/>
            <person name="Sethuraman A."/>
            <person name="Zhang X.-C."/>
            <person name="Shinozaki K."/>
            <person name="Nguyen H.T."/>
            <person name="Wing R.A."/>
            <person name="Cregan P."/>
            <person name="Specht J."/>
            <person name="Grimwood J."/>
            <person name="Rokhsar D."/>
            <person name="Stacey G."/>
            <person name="Shoemaker R.C."/>
            <person name="Jackson S.A."/>
        </authorList>
    </citation>
    <scope>NUCLEOTIDE SEQUENCE</scope>
    <source>
        <strain evidence="3">cv. Williams 82</strain>
        <tissue evidence="2">Callus</tissue>
    </source>
</reference>
<keyword evidence="4" id="KW-1185">Reference proteome</keyword>
<reference evidence="2" key="3">
    <citation type="submission" date="2018-07" db="EMBL/GenBank/DDBJ databases">
        <title>WGS assembly of Glycine max.</title>
        <authorList>
            <person name="Schmutz J."/>
            <person name="Cannon S."/>
            <person name="Schlueter J."/>
            <person name="Ma J."/>
            <person name="Mitros T."/>
            <person name="Nelson W."/>
            <person name="Hyten D."/>
            <person name="Song Q."/>
            <person name="Thelen J."/>
            <person name="Cheng J."/>
            <person name="Xu D."/>
            <person name="Hellsten U."/>
            <person name="May G."/>
            <person name="Yu Y."/>
            <person name="Sakurai T."/>
            <person name="Umezawa T."/>
            <person name="Bhattacharyya M."/>
            <person name="Sandhu D."/>
            <person name="Valliyodan B."/>
            <person name="Lindquist E."/>
            <person name="Peto M."/>
            <person name="Grant D."/>
            <person name="Shu S."/>
            <person name="Goodstein D."/>
            <person name="Barry K."/>
            <person name="Futrell-Griggs M."/>
            <person name="Abernathy B."/>
            <person name="Du J."/>
            <person name="Tian Z."/>
            <person name="Zhu L."/>
            <person name="Gill N."/>
            <person name="Joshi T."/>
            <person name="Libault M."/>
            <person name="Sethuraman A."/>
            <person name="Zhang X."/>
            <person name="Shinozaki K."/>
            <person name="Nguyen H."/>
            <person name="Wing R."/>
            <person name="Cregan P."/>
            <person name="Specht J."/>
            <person name="Grimwood J."/>
            <person name="Rokhsar D."/>
            <person name="Stacey G."/>
            <person name="Shoemaker R."/>
            <person name="Jackson S."/>
        </authorList>
    </citation>
    <scope>NUCLEOTIDE SEQUENCE</scope>
    <source>
        <tissue evidence="2">Callus</tissue>
    </source>
</reference>
<gene>
    <name evidence="2" type="ORF">GLYMA_17G171400</name>
</gene>
<dbReference type="InterPro" id="IPR051861">
    <property type="entry name" value="NET_actin-binding_domain"/>
</dbReference>
<reference evidence="3" key="2">
    <citation type="submission" date="2018-02" db="UniProtKB">
        <authorList>
            <consortium name="EnsemblPlants"/>
        </authorList>
    </citation>
    <scope>IDENTIFICATION</scope>
    <source>
        <strain evidence="3">Williams 82</strain>
    </source>
</reference>
<dbReference type="EMBL" id="CM000850">
    <property type="protein sequence ID" value="KRH04582.1"/>
    <property type="molecule type" value="Genomic_DNA"/>
</dbReference>
<evidence type="ECO:0000256" key="1">
    <source>
        <dbReference type="SAM" id="Coils"/>
    </source>
</evidence>
<name>A0A0R0FEE5_SOYBN</name>
<keyword evidence="1" id="KW-0175">Coiled coil</keyword>
<dbReference type="PANTHER" id="PTHR32258:SF32">
    <property type="entry name" value="PROTEIN NETWORKED 1D"/>
    <property type="match status" value="1"/>
</dbReference>
<feature type="coiled-coil region" evidence="1">
    <location>
        <begin position="395"/>
        <end position="499"/>
    </location>
</feature>
<protein>
    <recommendedName>
        <fullName evidence="5">NAB domain-containing protein</fullName>
    </recommendedName>
</protein>
<accession>A0A0R0FEE5</accession>
<dbReference type="Gramene" id="KRH04582">
    <property type="protein sequence ID" value="KRH04582"/>
    <property type="gene ID" value="GLYMA_17G171400"/>
</dbReference>
<dbReference type="AlphaFoldDB" id="A0A0R0FEE5"/>
<evidence type="ECO:0000313" key="2">
    <source>
        <dbReference type="EMBL" id="KRH04582.1"/>
    </source>
</evidence>
<evidence type="ECO:0000313" key="3">
    <source>
        <dbReference type="EnsemblPlants" id="KRH04582"/>
    </source>
</evidence>
<evidence type="ECO:0000313" key="4">
    <source>
        <dbReference type="Proteomes" id="UP000008827"/>
    </source>
</evidence>